<name>A0A2T2N2X8_CORCC</name>
<dbReference type="Proteomes" id="UP000240883">
    <property type="component" value="Unassembled WGS sequence"/>
</dbReference>
<feature type="domain" description="Xylanolytic transcriptional activator regulatory" evidence="2">
    <location>
        <begin position="162"/>
        <end position="235"/>
    </location>
</feature>
<protein>
    <recommendedName>
        <fullName evidence="2">Xylanolytic transcriptional activator regulatory domain-containing protein</fullName>
    </recommendedName>
</protein>
<evidence type="ECO:0000313" key="3">
    <source>
        <dbReference type="EMBL" id="PSN59781.1"/>
    </source>
</evidence>
<dbReference type="PANTHER" id="PTHR47654:SF5">
    <property type="entry name" value="TRANSCRIPTION FACTOR DOMAIN-CONTAINING PROTEIN"/>
    <property type="match status" value="1"/>
</dbReference>
<dbReference type="GO" id="GO:0003677">
    <property type="term" value="F:DNA binding"/>
    <property type="evidence" value="ECO:0007669"/>
    <property type="project" value="InterPro"/>
</dbReference>
<dbReference type="CDD" id="cd12148">
    <property type="entry name" value="fungal_TF_MHR"/>
    <property type="match status" value="1"/>
</dbReference>
<evidence type="ECO:0000259" key="2">
    <source>
        <dbReference type="SMART" id="SM00906"/>
    </source>
</evidence>
<dbReference type="SMART" id="SM00906">
    <property type="entry name" value="Fungal_trans"/>
    <property type="match status" value="1"/>
</dbReference>
<keyword evidence="4" id="KW-1185">Reference proteome</keyword>
<dbReference type="OrthoDB" id="5296287at2759"/>
<dbReference type="InterPro" id="IPR007219">
    <property type="entry name" value="XnlR_reg_dom"/>
</dbReference>
<dbReference type="GO" id="GO:0008270">
    <property type="term" value="F:zinc ion binding"/>
    <property type="evidence" value="ECO:0007669"/>
    <property type="project" value="InterPro"/>
</dbReference>
<keyword evidence="1" id="KW-0539">Nucleus</keyword>
<dbReference type="EMBL" id="KZ678153">
    <property type="protein sequence ID" value="PSN59781.1"/>
    <property type="molecule type" value="Genomic_DNA"/>
</dbReference>
<dbReference type="AlphaFoldDB" id="A0A2T2N2X8"/>
<proteinExistence type="predicted"/>
<evidence type="ECO:0000256" key="1">
    <source>
        <dbReference type="ARBA" id="ARBA00023242"/>
    </source>
</evidence>
<dbReference type="PANTHER" id="PTHR47654">
    <property type="entry name" value="ZN(II)2CYS6 TRANSCRIPTION FACTOR (EUROFUNG)-RELATED"/>
    <property type="match status" value="1"/>
</dbReference>
<evidence type="ECO:0000313" key="4">
    <source>
        <dbReference type="Proteomes" id="UP000240883"/>
    </source>
</evidence>
<dbReference type="InterPro" id="IPR053230">
    <property type="entry name" value="Trans_reg_galc"/>
</dbReference>
<gene>
    <name evidence="3" type="ORF">BS50DRAFT_507719</name>
</gene>
<sequence length="531" mass="60575">MQDLEEFEPSTQRESHLKNTYFYLDGDPVEIDMSVNPYEVPDLDTADRLFQCFLEAVMGWLPIIPLELMNQIQNWYDTPYQTPKQWRAIMNLIFSIGSRYSDLLKDDDALPSDDHALYMSKAVRLLELNDTLMTLSAPDLPMVQFFAILSFYYLITGHANRAWTTIGISVRCAISCDLHLRNNSSSPPNDNDEDLSRTWWSLQHLECLLSTITGRPCGIYNTDFNISLPKGLLKSPGRYSPGFLTAQIKLGLITRRALVSLYSVRAAVTPWQDIQKSISTLSFEMDEWSRMTFSDENCSILSLLSEREKKILEFGYLSTKMLLTRPCLSRPKQQSEDNDDAVSFDQRMACVCVQTAQDLSRLLPESSDTRIIGEGPWWCIVHYIMQALAVLFLEISSGSTHVSNTKINVTSPMKKLFDWLKFLRKRDSTAERALKVVGALLKRAHHLDDISVMLWNDQADTYGGHLVQSHMWQENYLDNLSSYPQFPPSFNQLPGNSVSDMSADFDFFMDPMPFPPVYGNAFADDILANSN</sequence>
<accession>A0A2T2N2X8</accession>
<dbReference type="GO" id="GO:0006351">
    <property type="term" value="P:DNA-templated transcription"/>
    <property type="evidence" value="ECO:0007669"/>
    <property type="project" value="InterPro"/>
</dbReference>
<organism evidence="3 4">
    <name type="scientific">Corynespora cassiicola Philippines</name>
    <dbReference type="NCBI Taxonomy" id="1448308"/>
    <lineage>
        <taxon>Eukaryota</taxon>
        <taxon>Fungi</taxon>
        <taxon>Dikarya</taxon>
        <taxon>Ascomycota</taxon>
        <taxon>Pezizomycotina</taxon>
        <taxon>Dothideomycetes</taxon>
        <taxon>Pleosporomycetidae</taxon>
        <taxon>Pleosporales</taxon>
        <taxon>Corynesporascaceae</taxon>
        <taxon>Corynespora</taxon>
    </lineage>
</organism>
<reference evidence="3 4" key="1">
    <citation type="journal article" date="2018" name="Front. Microbiol.">
        <title>Genome-Wide Analysis of Corynespora cassiicola Leaf Fall Disease Putative Effectors.</title>
        <authorList>
            <person name="Lopez D."/>
            <person name="Ribeiro S."/>
            <person name="Label P."/>
            <person name="Fumanal B."/>
            <person name="Venisse J.S."/>
            <person name="Kohler A."/>
            <person name="de Oliveira R.R."/>
            <person name="Labutti K."/>
            <person name="Lipzen A."/>
            <person name="Lail K."/>
            <person name="Bauer D."/>
            <person name="Ohm R.A."/>
            <person name="Barry K.W."/>
            <person name="Spatafora J."/>
            <person name="Grigoriev I.V."/>
            <person name="Martin F.M."/>
            <person name="Pujade-Renaud V."/>
        </authorList>
    </citation>
    <scope>NUCLEOTIDE SEQUENCE [LARGE SCALE GENOMIC DNA]</scope>
    <source>
        <strain evidence="3 4">Philippines</strain>
    </source>
</reference>
<dbReference type="Pfam" id="PF04082">
    <property type="entry name" value="Fungal_trans"/>
    <property type="match status" value="1"/>
</dbReference>